<reference evidence="1 2" key="1">
    <citation type="submission" date="2017-11" db="EMBL/GenBank/DDBJ databases">
        <title>A major lineage of nontailed dsDNA viruses as unrecognized killers of marine bacteria.</title>
        <authorList>
            <person name="Kauffman K.M."/>
            <person name="Hussain F.A."/>
            <person name="Yang J."/>
            <person name="Arevalo P."/>
            <person name="Brown J.M."/>
            <person name="Chang W.K."/>
            <person name="VanInsberghe D."/>
            <person name="Elsherbini J."/>
            <person name="Cutler M.B."/>
            <person name="Kelly L."/>
            <person name="Polz M.F."/>
        </authorList>
    </citation>
    <scope>NUCLEOTIDE SEQUENCE [LARGE SCALE GENOMIC DNA]</scope>
</reference>
<dbReference type="EMBL" id="MG592574">
    <property type="protein sequence ID" value="AUR95231.1"/>
    <property type="molecule type" value="Genomic_DNA"/>
</dbReference>
<gene>
    <name evidence="1" type="ORF">NVP1204O_11</name>
</gene>
<evidence type="ECO:0000313" key="2">
    <source>
        <dbReference type="Proteomes" id="UP000269294"/>
    </source>
</evidence>
<sequence length="921" mass="101548">MPQISTQGTTAAPDTQGLVRNAGVQTVSKSLMQFADAASVNEMNQEASRRYLQGQQAIAQGKSLQEVKDNQSSFTSLFGEGASVAGARALATENALDDAYRTSLDAIPSNAHLTPKEYAAVQQDELAGYIDGIKDEKTRQAITIGFSKKSSELSAMHLKSHAQYIDNQNAQMYQKQLYSKGQSAQFSVGKGTEAEIEANRDLLNAMVKPKGMGTAQYHKLMTSSVVSSLEEGNGALYNTMIEMDVVKDLSNEQRVALHKAYESYEAEQMKEQSVVVGASLFDLTTLAEDPNTDVSQLIEGISAHQQKYGMTPEKVNTILEKMRTAQENRKTVKDTSHLARTRQFHLISKKNQPAALDAMREEFGDNYPEYWATIGVNDTTLSKRWTQSFQSLVLPDGEVDPRFVETAQEFMQYSSIDKDRAFAHINDPKAKARIQAVLSRAAIDGDLVSAVRQRSLVEQNNAKGGFTPETQSDIDDAVKGAISSTIMPNMLGGHDALDSFNADYVSATIKRQTEDYMLNGRMDAEDAAEVARMDFERTHEKIKGDYIPNGGESFSSRLGLQDGRTPEAALDDFVDTNREVMFGAHEGDYSTVYNIANNSMTFVPIDENGIPTHGGRTISIDAMKSLNVLAHAKEEANLLQANALKHQATLDSQILRVKLNYKRRYNKELTDEQALAEVNKQGESRLQMKTSVVNAVFQAMPQLKALGAAPELIRSMAEPSTTPEQEATQFAVDEGVKYGVAIPTRTGMGWGIESVRVIGGTNENVGYMLDVFAATESASGKFRANPVSSARGVFQYMTKSLPGGNNAMQTAITRALRSYPEGAPSWLEDAKDVAFNGTDQQREYFMMTLDDDKSAALMLLDFQGRPETASLLKKVQDGDKDAIEELYFKYHHTNPDEATTELFHRNMKRWAAPSKQFPTPR</sequence>
<keyword evidence="2" id="KW-1185">Reference proteome</keyword>
<organism evidence="1 2">
    <name type="scientific">Vibrio phage 1.204.O._10N.222.46.F12</name>
    <dbReference type="NCBI Taxonomy" id="1881263"/>
    <lineage>
        <taxon>Viruses</taxon>
        <taxon>Duplodnaviria</taxon>
        <taxon>Heunggongvirae</taxon>
        <taxon>Uroviricota</taxon>
        <taxon>Caudoviricetes</taxon>
        <taxon>Autographivirales</taxon>
        <taxon>Cyclitvirus</taxon>
        <taxon>Cyclitvirus cyclit</taxon>
    </lineage>
</organism>
<protein>
    <submittedName>
        <fullName evidence="1">Coil containing protein</fullName>
    </submittedName>
</protein>
<proteinExistence type="predicted"/>
<dbReference type="Proteomes" id="UP000269294">
    <property type="component" value="Segment"/>
</dbReference>
<accession>A0A2I7RNM0</accession>
<evidence type="ECO:0000313" key="1">
    <source>
        <dbReference type="EMBL" id="AUR95231.1"/>
    </source>
</evidence>
<name>A0A2I7RNM0_9CAUD</name>